<dbReference type="Proteomes" id="UP000199289">
    <property type="component" value="Unassembled WGS sequence"/>
</dbReference>
<dbReference type="PIRSF" id="PIRSF000097">
    <property type="entry name" value="AKR"/>
    <property type="match status" value="1"/>
</dbReference>
<dbReference type="PRINTS" id="PR00069">
    <property type="entry name" value="ALDKETRDTASE"/>
</dbReference>
<reference evidence="6" key="1">
    <citation type="submission" date="2016-10" db="EMBL/GenBank/DDBJ databases">
        <authorList>
            <person name="Varghese N."/>
            <person name="Submissions S."/>
        </authorList>
    </citation>
    <scope>NUCLEOTIDE SEQUENCE [LARGE SCALE GENOMIC DNA]</scope>
    <source>
        <strain evidence="6">CGMCC 1.12397</strain>
    </source>
</reference>
<dbReference type="EMBL" id="FNKQ01000002">
    <property type="protein sequence ID" value="SDQ49960.1"/>
    <property type="molecule type" value="Genomic_DNA"/>
</dbReference>
<keyword evidence="2" id="KW-0521">NADP</keyword>
<evidence type="ECO:0000313" key="5">
    <source>
        <dbReference type="EMBL" id="SDQ49960.1"/>
    </source>
</evidence>
<dbReference type="PANTHER" id="PTHR43827:SF3">
    <property type="entry name" value="NADP-DEPENDENT OXIDOREDUCTASE DOMAIN-CONTAINING PROTEIN"/>
    <property type="match status" value="1"/>
</dbReference>
<gene>
    <name evidence="5" type="ORF">SAMN05216278_1751</name>
</gene>
<dbReference type="InterPro" id="IPR018170">
    <property type="entry name" value="Aldo/ket_reductase_CS"/>
</dbReference>
<dbReference type="SUPFAM" id="SSF51430">
    <property type="entry name" value="NAD(P)-linked oxidoreductase"/>
    <property type="match status" value="1"/>
</dbReference>
<evidence type="ECO:0000256" key="3">
    <source>
        <dbReference type="ARBA" id="ARBA00023002"/>
    </source>
</evidence>
<dbReference type="PROSITE" id="PS00798">
    <property type="entry name" value="ALDOKETO_REDUCTASE_1"/>
    <property type="match status" value="1"/>
</dbReference>
<evidence type="ECO:0000256" key="1">
    <source>
        <dbReference type="ARBA" id="ARBA00007905"/>
    </source>
</evidence>
<name>A0A1H1BDS4_9EURY</name>
<comment type="similarity">
    <text evidence="1">Belongs to the aldo/keto reductase family.</text>
</comment>
<evidence type="ECO:0000256" key="2">
    <source>
        <dbReference type="ARBA" id="ARBA00022857"/>
    </source>
</evidence>
<dbReference type="Gene3D" id="3.20.20.100">
    <property type="entry name" value="NADP-dependent oxidoreductase domain"/>
    <property type="match status" value="1"/>
</dbReference>
<evidence type="ECO:0000313" key="6">
    <source>
        <dbReference type="Proteomes" id="UP000199289"/>
    </source>
</evidence>
<dbReference type="InterPro" id="IPR023210">
    <property type="entry name" value="NADP_OxRdtase_dom"/>
</dbReference>
<dbReference type="Pfam" id="PF00248">
    <property type="entry name" value="Aldo_ket_red"/>
    <property type="match status" value="1"/>
</dbReference>
<dbReference type="AlphaFoldDB" id="A0A1H1BDS4"/>
<protein>
    <submittedName>
        <fullName evidence="5">2,5-diketo-D-gluconate reductase B</fullName>
    </submittedName>
</protein>
<dbReference type="InterPro" id="IPR020471">
    <property type="entry name" value="AKR"/>
</dbReference>
<proteinExistence type="inferred from homology"/>
<organism evidence="5 6">
    <name type="scientific">Halopelagius longus</name>
    <dbReference type="NCBI Taxonomy" id="1236180"/>
    <lineage>
        <taxon>Archaea</taxon>
        <taxon>Methanobacteriati</taxon>
        <taxon>Methanobacteriota</taxon>
        <taxon>Stenosarchaea group</taxon>
        <taxon>Halobacteria</taxon>
        <taxon>Halobacteriales</taxon>
        <taxon>Haloferacaceae</taxon>
    </lineage>
</organism>
<evidence type="ECO:0000259" key="4">
    <source>
        <dbReference type="Pfam" id="PF00248"/>
    </source>
</evidence>
<accession>A0A1H1BDS4</accession>
<feature type="domain" description="NADP-dependent oxidoreductase" evidence="4">
    <location>
        <begin position="18"/>
        <end position="261"/>
    </location>
</feature>
<dbReference type="InterPro" id="IPR036812">
    <property type="entry name" value="NAD(P)_OxRdtase_dom_sf"/>
</dbReference>
<dbReference type="PANTHER" id="PTHR43827">
    <property type="entry name" value="2,5-DIKETO-D-GLUCONIC ACID REDUCTASE"/>
    <property type="match status" value="1"/>
</dbReference>
<dbReference type="GO" id="GO:0016616">
    <property type="term" value="F:oxidoreductase activity, acting on the CH-OH group of donors, NAD or NADP as acceptor"/>
    <property type="evidence" value="ECO:0007669"/>
    <property type="project" value="UniProtKB-ARBA"/>
</dbReference>
<keyword evidence="3" id="KW-0560">Oxidoreductase</keyword>
<sequence>MPVAFDGSDVTDLDLPDIGLGTSGNDDPEECAESVATALNLGYRHVDTAQMYDNEAAVGEGIRRSDVDRSEVVLATKVHPDNLAPDDVRRTARESLDRLGVDSVEMLYVHWPTGAYDAEETLPAFDELRDEGLVDHVCVSNFTPELLAEARGILDSPLAANQVECHPLLRQDELRADAREHGYSLVSYAPLGRGEFFDDPTLVDIAEKHDATPAQVSLAWAMAQESVVPIPKATGDHIEENLAARDVELDAEDLDRIADIDREKRIIDPDDAPWHR</sequence>